<reference evidence="7 8" key="1">
    <citation type="journal article" date="2010" name="Cell">
        <title>The genome of Naegleria gruberi illuminates early eukaryotic versatility.</title>
        <authorList>
            <person name="Fritz-Laylin L.K."/>
            <person name="Prochnik S.E."/>
            <person name="Ginger M.L."/>
            <person name="Dacks J.B."/>
            <person name="Carpenter M.L."/>
            <person name="Field M.C."/>
            <person name="Kuo A."/>
            <person name="Paredez A."/>
            <person name="Chapman J."/>
            <person name="Pham J."/>
            <person name="Shu S."/>
            <person name="Neupane R."/>
            <person name="Cipriano M."/>
            <person name="Mancuso J."/>
            <person name="Tu H."/>
            <person name="Salamov A."/>
            <person name="Lindquist E."/>
            <person name="Shapiro H."/>
            <person name="Lucas S."/>
            <person name="Grigoriev I.V."/>
            <person name="Cande W.Z."/>
            <person name="Fulton C."/>
            <person name="Rokhsar D.S."/>
            <person name="Dawson S.C."/>
        </authorList>
    </citation>
    <scope>NUCLEOTIDE SEQUENCE [LARGE SCALE GENOMIC DNA]</scope>
    <source>
        <strain evidence="7 8">NEG-M</strain>
    </source>
</reference>
<dbReference type="Pfam" id="PF04116">
    <property type="entry name" value="FA_hydroxylase"/>
    <property type="match status" value="1"/>
</dbReference>
<evidence type="ECO:0000256" key="1">
    <source>
        <dbReference type="ARBA" id="ARBA00004370"/>
    </source>
</evidence>
<feature type="transmembrane region" description="Helical" evidence="5">
    <location>
        <begin position="144"/>
        <end position="162"/>
    </location>
</feature>
<dbReference type="GeneID" id="8851364"/>
<dbReference type="InParanoid" id="D2VMQ7"/>
<dbReference type="VEuPathDB" id="AmoebaDB:NAEGRDRAFT_70224"/>
<dbReference type="InterPro" id="IPR050307">
    <property type="entry name" value="Sterol_Desaturase_Related"/>
</dbReference>
<feature type="transmembrane region" description="Helical" evidence="5">
    <location>
        <begin position="193"/>
        <end position="213"/>
    </location>
</feature>
<evidence type="ECO:0000256" key="5">
    <source>
        <dbReference type="SAM" id="Phobius"/>
    </source>
</evidence>
<evidence type="ECO:0000256" key="3">
    <source>
        <dbReference type="ARBA" id="ARBA00022989"/>
    </source>
</evidence>
<dbReference type="AlphaFoldDB" id="D2VMQ7"/>
<dbReference type="PANTHER" id="PTHR11863">
    <property type="entry name" value="STEROL DESATURASE"/>
    <property type="match status" value="1"/>
</dbReference>
<accession>D2VMQ7</accession>
<dbReference type="InterPro" id="IPR006694">
    <property type="entry name" value="Fatty_acid_hydroxylase"/>
</dbReference>
<evidence type="ECO:0000313" key="8">
    <source>
        <dbReference type="Proteomes" id="UP000006671"/>
    </source>
</evidence>
<dbReference type="OrthoDB" id="1658724at2759"/>
<keyword evidence="4 5" id="KW-0472">Membrane</keyword>
<keyword evidence="2 5" id="KW-0812">Transmembrane</keyword>
<evidence type="ECO:0000259" key="6">
    <source>
        <dbReference type="Pfam" id="PF04116"/>
    </source>
</evidence>
<dbReference type="STRING" id="5762.D2VMQ7"/>
<dbReference type="EMBL" id="GG738883">
    <property type="protein sequence ID" value="EFC41775.1"/>
    <property type="molecule type" value="Genomic_DNA"/>
</dbReference>
<evidence type="ECO:0000256" key="2">
    <source>
        <dbReference type="ARBA" id="ARBA00022692"/>
    </source>
</evidence>
<feature type="transmembrane region" description="Helical" evidence="5">
    <location>
        <begin position="46"/>
        <end position="67"/>
    </location>
</feature>
<evidence type="ECO:0000313" key="7">
    <source>
        <dbReference type="EMBL" id="EFC41775.1"/>
    </source>
</evidence>
<sequence length="301" mass="35801">MLTTPNIIPSSIIVRLFILLFFQFILSNFIERLWNLIYTNEMMRSTLFYTTTNNLLMVILYGLFCVVDKMSNPDWRLKGPIKSSVADSSLYGDAWLYFWRNTGCSWTIASLLTYLEHGDLHGGFTIQGIEFSKFPKQAPGFPRFIMEILFMLLCIDFFMYWMHRAYHWGFLYKYIHSVHHEYHEPISVNATSVHVVEIISMTVVVFIVPKVLYEMIELHPLSIYCISFITTVHVVLEHCGYDDYFEWLTFGVIPVSKMHFVHHQLSRVNYGFYFYFWDWLFGTKMSYEEMDKLRQKGKKEN</sequence>
<keyword evidence="3 5" id="KW-1133">Transmembrane helix</keyword>
<comment type="subcellular location">
    <subcellularLocation>
        <location evidence="1">Membrane</location>
    </subcellularLocation>
</comment>
<feature type="domain" description="Fatty acid hydroxylase" evidence="6">
    <location>
        <begin position="149"/>
        <end position="283"/>
    </location>
</feature>
<dbReference type="GO" id="GO:0005506">
    <property type="term" value="F:iron ion binding"/>
    <property type="evidence" value="ECO:0007669"/>
    <property type="project" value="InterPro"/>
</dbReference>
<name>D2VMQ7_NAEGR</name>
<dbReference type="eggNOG" id="KOG0873">
    <property type="taxonomic scope" value="Eukaryota"/>
</dbReference>
<evidence type="ECO:0000256" key="4">
    <source>
        <dbReference type="ARBA" id="ARBA00023136"/>
    </source>
</evidence>
<dbReference type="GO" id="GO:0008610">
    <property type="term" value="P:lipid biosynthetic process"/>
    <property type="evidence" value="ECO:0007669"/>
    <property type="project" value="InterPro"/>
</dbReference>
<feature type="transmembrane region" description="Helical" evidence="5">
    <location>
        <begin position="12"/>
        <end position="34"/>
    </location>
</feature>
<protein>
    <submittedName>
        <fullName evidence="7">C-4 sterol methyl oxidase</fullName>
    </submittedName>
</protein>
<dbReference type="RefSeq" id="XP_002674519.1">
    <property type="nucleotide sequence ID" value="XM_002674473.1"/>
</dbReference>
<dbReference type="Proteomes" id="UP000006671">
    <property type="component" value="Unassembled WGS sequence"/>
</dbReference>
<dbReference type="KEGG" id="ngr:NAEGRDRAFT_70224"/>
<organism evidence="8">
    <name type="scientific">Naegleria gruberi</name>
    <name type="common">Amoeba</name>
    <dbReference type="NCBI Taxonomy" id="5762"/>
    <lineage>
        <taxon>Eukaryota</taxon>
        <taxon>Discoba</taxon>
        <taxon>Heterolobosea</taxon>
        <taxon>Tetramitia</taxon>
        <taxon>Eutetramitia</taxon>
        <taxon>Vahlkampfiidae</taxon>
        <taxon>Naegleria</taxon>
    </lineage>
</organism>
<dbReference type="GO" id="GO:0016020">
    <property type="term" value="C:membrane"/>
    <property type="evidence" value="ECO:0007669"/>
    <property type="project" value="UniProtKB-SubCell"/>
</dbReference>
<dbReference type="GO" id="GO:0016491">
    <property type="term" value="F:oxidoreductase activity"/>
    <property type="evidence" value="ECO:0007669"/>
    <property type="project" value="InterPro"/>
</dbReference>
<keyword evidence="8" id="KW-1185">Reference proteome</keyword>
<proteinExistence type="predicted"/>
<gene>
    <name evidence="7" type="ORF">NAEGRDRAFT_70224</name>
</gene>